<feature type="domain" description="Phasin" evidence="2">
    <location>
        <begin position="95"/>
        <end position="158"/>
    </location>
</feature>
<dbReference type="InterPro" id="IPR018968">
    <property type="entry name" value="Phasin"/>
</dbReference>
<gene>
    <name evidence="3" type="ORF">CQ12_30610</name>
</gene>
<accession>A0A0R3LH29</accession>
<dbReference type="RefSeq" id="WP_057836477.1">
    <property type="nucleotide sequence ID" value="NZ_LLXZ01000104.1"/>
</dbReference>
<name>A0A0R3LH29_9BRAD</name>
<sequence>MSKRKPAMASKRPRGQKMAARAQRNKQAIVRSPKEGHLRAVAAGSADSPLKRHEEAKQTHPIIEHPMAVFKAAALPDGGSQMMRDDNQEKPFDFSLATASIPAYQAKLLETAQANMEFAFEFSQRLAAIRSPFEAFDVIAEFTRRWIAMFGKYSKEMAGYPLWGIAACRELTTLPGR</sequence>
<comment type="caution">
    <text evidence="3">The sequence shown here is derived from an EMBL/GenBank/DDBJ whole genome shotgun (WGS) entry which is preliminary data.</text>
</comment>
<evidence type="ECO:0000256" key="1">
    <source>
        <dbReference type="SAM" id="MobiDB-lite"/>
    </source>
</evidence>
<keyword evidence="4" id="KW-1185">Reference proteome</keyword>
<dbReference type="Proteomes" id="UP000050863">
    <property type="component" value="Unassembled WGS sequence"/>
</dbReference>
<proteinExistence type="predicted"/>
<feature type="region of interest" description="Disordered" evidence="1">
    <location>
        <begin position="1"/>
        <end position="52"/>
    </location>
</feature>
<dbReference type="Pfam" id="PF09361">
    <property type="entry name" value="Phasin_2"/>
    <property type="match status" value="1"/>
</dbReference>
<organism evidence="3 4">
    <name type="scientific">Bradyrhizobium jicamae</name>
    <dbReference type="NCBI Taxonomy" id="280332"/>
    <lineage>
        <taxon>Bacteria</taxon>
        <taxon>Pseudomonadati</taxon>
        <taxon>Pseudomonadota</taxon>
        <taxon>Alphaproteobacteria</taxon>
        <taxon>Hyphomicrobiales</taxon>
        <taxon>Nitrobacteraceae</taxon>
        <taxon>Bradyrhizobium</taxon>
    </lineage>
</organism>
<dbReference type="EMBL" id="LLXZ01000104">
    <property type="protein sequence ID" value="KRR07129.1"/>
    <property type="molecule type" value="Genomic_DNA"/>
</dbReference>
<reference evidence="3 4" key="1">
    <citation type="submission" date="2014-03" db="EMBL/GenBank/DDBJ databases">
        <title>Bradyrhizobium valentinum sp. nov., isolated from effective nodules of Lupinus mariae-josephae, a lupine endemic of basic-lime soils in Eastern Spain.</title>
        <authorList>
            <person name="Duran D."/>
            <person name="Rey L."/>
            <person name="Navarro A."/>
            <person name="Busquets A."/>
            <person name="Imperial J."/>
            <person name="Ruiz-Argueso T."/>
        </authorList>
    </citation>
    <scope>NUCLEOTIDE SEQUENCE [LARGE SCALE GENOMIC DNA]</scope>
    <source>
        <strain evidence="3 4">PAC68</strain>
    </source>
</reference>
<dbReference type="OrthoDB" id="8228621at2"/>
<evidence type="ECO:0000313" key="3">
    <source>
        <dbReference type="EMBL" id="KRR07129.1"/>
    </source>
</evidence>
<evidence type="ECO:0000313" key="4">
    <source>
        <dbReference type="Proteomes" id="UP000050863"/>
    </source>
</evidence>
<dbReference type="AlphaFoldDB" id="A0A0R3LH29"/>
<protein>
    <recommendedName>
        <fullName evidence="2">Phasin domain-containing protein</fullName>
    </recommendedName>
</protein>
<evidence type="ECO:0000259" key="2">
    <source>
        <dbReference type="Pfam" id="PF09361"/>
    </source>
</evidence>
<feature type="compositionally biased region" description="Basic residues" evidence="1">
    <location>
        <begin position="1"/>
        <end position="15"/>
    </location>
</feature>